<keyword evidence="1" id="KW-0472">Membrane</keyword>
<keyword evidence="1" id="KW-1133">Transmembrane helix</keyword>
<proteinExistence type="predicted"/>
<organism evidence="2 3">
    <name type="scientific">Rhizorhabdus dicambivorans</name>
    <dbReference type="NCBI Taxonomy" id="1850238"/>
    <lineage>
        <taxon>Bacteria</taxon>
        <taxon>Pseudomonadati</taxon>
        <taxon>Pseudomonadota</taxon>
        <taxon>Alphaproteobacteria</taxon>
        <taxon>Sphingomonadales</taxon>
        <taxon>Sphingomonadaceae</taxon>
        <taxon>Rhizorhabdus</taxon>
    </lineage>
</organism>
<accession>A0A2A4FRK5</accession>
<comment type="caution">
    <text evidence="2">The sequence shown here is derived from an EMBL/GenBank/DDBJ whole genome shotgun (WGS) entry which is preliminary data.</text>
</comment>
<sequence>MSVRIIIVLLALPLFLLLVGVNSLLLYQQEVDDIEQGLRGQALAAAVTVAEFAREARDPLAELGEPRRLAALRSAGAKIPGLDTLYLAAPDGRILNLLDRPAIVRYSLKAPDHPVIIGNWHDNERDPLIAARAPAGRGYVAVADIDARPLNRRAFHLKRLSIVLVAGSAVLAILLGLVVAARVTREFRRTRSIIEARGGGADPTALGIREVRDLADAIGLIDKSVSDDLDRLGRGGSPDPMLGIRALRERHFPDLSARSGAAILSIRSLPRAKPGAFHVALPCDGGWRVALGEVGGEPAAALASAVALRDHLLDGPAEHLGQRLAFAAEAFGAERLVERFVGPERVALALRDDAGAVAAYAAHHPDLDPEALTADLAILYPDAGIIVATGPA</sequence>
<keyword evidence="1" id="KW-0812">Transmembrane</keyword>
<gene>
    <name evidence="2" type="ORF">COO09_16980</name>
</gene>
<evidence type="ECO:0000313" key="2">
    <source>
        <dbReference type="EMBL" id="PCE41043.1"/>
    </source>
</evidence>
<dbReference type="OrthoDB" id="7557781at2"/>
<name>A0A2A4FRK5_9SPHN</name>
<reference evidence="2 3" key="1">
    <citation type="submission" date="2017-09" db="EMBL/GenBank/DDBJ databases">
        <title>The Catabolism of 3,6-Dichlorosalicylic acid is Initiated by the Cytochrome P450 Monooxygenase DsmABC in Rhizorhabdus dicambivorans Ndbn-20.</title>
        <authorList>
            <person name="Na L."/>
        </authorList>
    </citation>
    <scope>NUCLEOTIDE SEQUENCE [LARGE SCALE GENOMIC DNA]</scope>
    <source>
        <strain evidence="2 3">Ndbn-20m</strain>
    </source>
</reference>
<dbReference type="EMBL" id="NWUF01000019">
    <property type="protein sequence ID" value="PCE41043.1"/>
    <property type="molecule type" value="Genomic_DNA"/>
</dbReference>
<dbReference type="KEGG" id="rdi:CMV14_20340"/>
<feature type="transmembrane region" description="Helical" evidence="1">
    <location>
        <begin position="160"/>
        <end position="181"/>
    </location>
</feature>
<dbReference type="AlphaFoldDB" id="A0A2A4FRK5"/>
<keyword evidence="3" id="KW-1185">Reference proteome</keyword>
<evidence type="ECO:0000313" key="3">
    <source>
        <dbReference type="Proteomes" id="UP000218934"/>
    </source>
</evidence>
<dbReference type="RefSeq" id="WP_066966943.1">
    <property type="nucleotide sequence ID" value="NZ_CP023449.1"/>
</dbReference>
<evidence type="ECO:0000256" key="1">
    <source>
        <dbReference type="SAM" id="Phobius"/>
    </source>
</evidence>
<dbReference type="Proteomes" id="UP000218934">
    <property type="component" value="Unassembled WGS sequence"/>
</dbReference>
<protein>
    <submittedName>
        <fullName evidence="2">Uncharacterized protein</fullName>
    </submittedName>
</protein>